<feature type="transmembrane region" description="Helical" evidence="1">
    <location>
        <begin position="59"/>
        <end position="76"/>
    </location>
</feature>
<dbReference type="PROSITE" id="PS50887">
    <property type="entry name" value="GGDEF"/>
    <property type="match status" value="1"/>
</dbReference>
<protein>
    <submittedName>
        <fullName evidence="4">GGDEF domain/EAL domain protein</fullName>
    </submittedName>
</protein>
<dbReference type="Pfam" id="PF00563">
    <property type="entry name" value="EAL"/>
    <property type="match status" value="1"/>
</dbReference>
<feature type="domain" description="GGDEF" evidence="3">
    <location>
        <begin position="251"/>
        <end position="384"/>
    </location>
</feature>
<dbReference type="Gene3D" id="3.30.70.270">
    <property type="match status" value="1"/>
</dbReference>
<dbReference type="CDD" id="cd01949">
    <property type="entry name" value="GGDEF"/>
    <property type="match status" value="1"/>
</dbReference>
<dbReference type="InterPro" id="IPR043128">
    <property type="entry name" value="Rev_trsase/Diguanyl_cyclase"/>
</dbReference>
<dbReference type="Gene3D" id="3.20.20.450">
    <property type="entry name" value="EAL domain"/>
    <property type="match status" value="1"/>
</dbReference>
<feature type="transmembrane region" description="Helical" evidence="1">
    <location>
        <begin position="175"/>
        <end position="193"/>
    </location>
</feature>
<accession>A0A3M5JVC1</accession>
<dbReference type="RefSeq" id="WP_122320628.1">
    <property type="nucleotide sequence ID" value="NZ_RBTD01000005.1"/>
</dbReference>
<dbReference type="SUPFAM" id="SSF55073">
    <property type="entry name" value="Nucleotide cyclase"/>
    <property type="match status" value="1"/>
</dbReference>
<dbReference type="InterPro" id="IPR029787">
    <property type="entry name" value="Nucleotide_cyclase"/>
</dbReference>
<dbReference type="AlphaFoldDB" id="A0A3M5JVC1"/>
<dbReference type="PANTHER" id="PTHR44757">
    <property type="entry name" value="DIGUANYLATE CYCLASE DGCP"/>
    <property type="match status" value="1"/>
</dbReference>
<evidence type="ECO:0000313" key="5">
    <source>
        <dbReference type="Proteomes" id="UP000276194"/>
    </source>
</evidence>
<dbReference type="InterPro" id="IPR001633">
    <property type="entry name" value="EAL_dom"/>
</dbReference>
<dbReference type="PANTHER" id="PTHR44757:SF2">
    <property type="entry name" value="BIOFILM ARCHITECTURE MAINTENANCE PROTEIN MBAA"/>
    <property type="match status" value="1"/>
</dbReference>
<dbReference type="InterPro" id="IPR000160">
    <property type="entry name" value="GGDEF_dom"/>
</dbReference>
<feature type="domain" description="EAL" evidence="2">
    <location>
        <begin position="393"/>
        <end position="643"/>
    </location>
</feature>
<dbReference type="Proteomes" id="UP000276194">
    <property type="component" value="Unassembled WGS sequence"/>
</dbReference>
<proteinExistence type="predicted"/>
<dbReference type="SUPFAM" id="SSF141868">
    <property type="entry name" value="EAL domain-like"/>
    <property type="match status" value="1"/>
</dbReference>
<dbReference type="SMART" id="SM00267">
    <property type="entry name" value="GGDEF"/>
    <property type="match status" value="1"/>
</dbReference>
<dbReference type="EMBL" id="RBTD01000005">
    <property type="protein sequence ID" value="RMT27307.1"/>
    <property type="molecule type" value="Genomic_DNA"/>
</dbReference>
<feature type="transmembrane region" description="Helical" evidence="1">
    <location>
        <begin position="128"/>
        <end position="146"/>
    </location>
</feature>
<feature type="transmembrane region" description="Helical" evidence="1">
    <location>
        <begin position="103"/>
        <end position="122"/>
    </location>
</feature>
<dbReference type="InterPro" id="IPR030476">
    <property type="entry name" value="Pentaxin_CS"/>
</dbReference>
<feature type="transmembrane region" description="Helical" evidence="1">
    <location>
        <begin position="36"/>
        <end position="53"/>
    </location>
</feature>
<keyword evidence="1" id="KW-0812">Transmembrane</keyword>
<gene>
    <name evidence="4" type="ORF">ALP52_03703</name>
</gene>
<sequence length="649" mass="71646">MLKKMMGALRTLMSVPSDNPRLLQAQYVALSRQLPLMYFVLLVNTWALAFTHWATAPIWLTLLVPTVLTIGCGIRARKWLLTVNKPPPASSTILETLRGTNRLVGIISTAFAAWSLSMYPYGDAYTQAQVAFFMGITVIVCIFCMMHLQSAALITAVIVNTAFVIFFASTHNITFIATAANIVLVSIGMLIILRYQYRDFTSLVNAQFKTEQLSNANLMLANRDSLTGLPNRRHFFQTLDTAMNEALLQRSGLAVGVLDLDGFKPVNDLYGHSVGDRLLMLVAERLTTAASDTVHVSRLGGDEFALVIKGDISNEALLMFGKHLCTLMHESFELSEIPIQIGATLGFATYPATADNATQLFEYADYALYQGKNHNPGSTCLFSASHREQLSADGVTEQALRRANLKTEFHVLFQPIIESCTRETVAFEALARWDSPVLGAVSPAHFIPIAERIGMINELTAPLLTQALQRAMSWPSPIRLSFNLSAHDCATWESVKRIVEIIENSGFDASRLDLEITETAVMQDIDQVQQAIVRFRQLGCGISLDDFGTGYTSLSQLHALPLTKLKIDRSFVRCVHDNPASYKIVKSLVALSLDMSLGCVIEGVETQDELNALTSLGCTMVQGYFYSPPITFAETLVWIEAPDDERTFG</sequence>
<comment type="caution">
    <text evidence="4">The sequence shown here is derived from an EMBL/GenBank/DDBJ whole genome shotgun (WGS) entry which is preliminary data.</text>
</comment>
<dbReference type="InterPro" id="IPR035919">
    <property type="entry name" value="EAL_sf"/>
</dbReference>
<evidence type="ECO:0000256" key="1">
    <source>
        <dbReference type="SAM" id="Phobius"/>
    </source>
</evidence>
<dbReference type="InterPro" id="IPR052155">
    <property type="entry name" value="Biofilm_reg_signaling"/>
</dbReference>
<keyword evidence="1" id="KW-0472">Membrane</keyword>
<organism evidence="4 5">
    <name type="scientific">Pseudomonas amygdali pv. mori</name>
    <dbReference type="NCBI Taxonomy" id="34065"/>
    <lineage>
        <taxon>Bacteria</taxon>
        <taxon>Pseudomonadati</taxon>
        <taxon>Pseudomonadota</taxon>
        <taxon>Gammaproteobacteria</taxon>
        <taxon>Pseudomonadales</taxon>
        <taxon>Pseudomonadaceae</taxon>
        <taxon>Pseudomonas</taxon>
        <taxon>Pseudomonas amygdali</taxon>
    </lineage>
</organism>
<dbReference type="Pfam" id="PF00990">
    <property type="entry name" value="GGDEF"/>
    <property type="match status" value="1"/>
</dbReference>
<reference evidence="4 5" key="1">
    <citation type="submission" date="2018-08" db="EMBL/GenBank/DDBJ databases">
        <title>Recombination of ecologically and evolutionarily significant loci maintains genetic cohesion in the Pseudomonas syringae species complex.</title>
        <authorList>
            <person name="Dillon M."/>
            <person name="Thakur S."/>
            <person name="Almeida R.N.D."/>
            <person name="Weir B.S."/>
            <person name="Guttman D.S."/>
        </authorList>
    </citation>
    <scope>NUCLEOTIDE SEQUENCE [LARGE SCALE GENOMIC DNA]</scope>
    <source>
        <strain evidence="4 5">ICMP 6941</strain>
    </source>
</reference>
<dbReference type="PROSITE" id="PS50883">
    <property type="entry name" value="EAL"/>
    <property type="match status" value="1"/>
</dbReference>
<dbReference type="PROSITE" id="PS00289">
    <property type="entry name" value="PTX_1"/>
    <property type="match status" value="1"/>
</dbReference>
<dbReference type="NCBIfam" id="TIGR00254">
    <property type="entry name" value="GGDEF"/>
    <property type="match status" value="1"/>
</dbReference>
<dbReference type="SMART" id="SM00052">
    <property type="entry name" value="EAL"/>
    <property type="match status" value="1"/>
</dbReference>
<evidence type="ECO:0000259" key="2">
    <source>
        <dbReference type="PROSITE" id="PS50883"/>
    </source>
</evidence>
<evidence type="ECO:0000259" key="3">
    <source>
        <dbReference type="PROSITE" id="PS50887"/>
    </source>
</evidence>
<evidence type="ECO:0000313" key="4">
    <source>
        <dbReference type="EMBL" id="RMT27307.1"/>
    </source>
</evidence>
<dbReference type="CDD" id="cd01948">
    <property type="entry name" value="EAL"/>
    <property type="match status" value="1"/>
</dbReference>
<name>A0A3M5JVC1_PSEA0</name>
<keyword evidence="1" id="KW-1133">Transmembrane helix</keyword>